<keyword evidence="5" id="KW-0238">DNA-binding</keyword>
<sequence length="156" mass="16864">MSTRGQDPVAATVERVVAHLREHGHRITMPRRAVVDTLARAEGHPTVEQIAADVAERWPGMHLTTVYRTLETLAELGVVTHVHLAAGTAYHLADPAESADGAHHVHAQCRSCRRVIDLPDGILDGVRRELAASEGFALEPHHVALSGLCRDCADEG</sequence>
<dbReference type="Gene3D" id="1.10.10.10">
    <property type="entry name" value="Winged helix-like DNA-binding domain superfamily/Winged helix DNA-binding domain"/>
    <property type="match status" value="1"/>
</dbReference>
<gene>
    <name evidence="7" type="ORF">UFOPK2761_01873</name>
</gene>
<dbReference type="Pfam" id="PF01475">
    <property type="entry name" value="FUR"/>
    <property type="match status" value="1"/>
</dbReference>
<dbReference type="GO" id="GO:1900376">
    <property type="term" value="P:regulation of secondary metabolite biosynthetic process"/>
    <property type="evidence" value="ECO:0007669"/>
    <property type="project" value="TreeGrafter"/>
</dbReference>
<organism evidence="7">
    <name type="scientific">freshwater metagenome</name>
    <dbReference type="NCBI Taxonomy" id="449393"/>
    <lineage>
        <taxon>unclassified sequences</taxon>
        <taxon>metagenomes</taxon>
        <taxon>ecological metagenomes</taxon>
    </lineage>
</organism>
<evidence type="ECO:0000256" key="1">
    <source>
        <dbReference type="ARBA" id="ARBA00007957"/>
    </source>
</evidence>
<reference evidence="7" key="1">
    <citation type="submission" date="2020-05" db="EMBL/GenBank/DDBJ databases">
        <authorList>
            <person name="Chiriac C."/>
            <person name="Salcher M."/>
            <person name="Ghai R."/>
            <person name="Kavagutti S V."/>
        </authorList>
    </citation>
    <scope>NUCLEOTIDE SEQUENCE</scope>
</reference>
<evidence type="ECO:0000256" key="2">
    <source>
        <dbReference type="ARBA" id="ARBA00022491"/>
    </source>
</evidence>
<dbReference type="PANTHER" id="PTHR33202">
    <property type="entry name" value="ZINC UPTAKE REGULATION PROTEIN"/>
    <property type="match status" value="1"/>
</dbReference>
<dbReference type="GO" id="GO:0045892">
    <property type="term" value="P:negative regulation of DNA-templated transcription"/>
    <property type="evidence" value="ECO:0007669"/>
    <property type="project" value="TreeGrafter"/>
</dbReference>
<evidence type="ECO:0000313" key="7">
    <source>
        <dbReference type="EMBL" id="CAB4749320.1"/>
    </source>
</evidence>
<dbReference type="InterPro" id="IPR036388">
    <property type="entry name" value="WH-like_DNA-bd_sf"/>
</dbReference>
<evidence type="ECO:0000256" key="6">
    <source>
        <dbReference type="ARBA" id="ARBA00023163"/>
    </source>
</evidence>
<dbReference type="InterPro" id="IPR002481">
    <property type="entry name" value="FUR"/>
</dbReference>
<keyword evidence="3" id="KW-0862">Zinc</keyword>
<comment type="similarity">
    <text evidence="1">Belongs to the Fur family.</text>
</comment>
<accession>A0A6J6TPG7</accession>
<keyword evidence="2" id="KW-0678">Repressor</keyword>
<protein>
    <submittedName>
        <fullName evidence="7">Unannotated protein</fullName>
    </submittedName>
</protein>
<evidence type="ECO:0000256" key="4">
    <source>
        <dbReference type="ARBA" id="ARBA00023015"/>
    </source>
</evidence>
<proteinExistence type="inferred from homology"/>
<dbReference type="InterPro" id="IPR043135">
    <property type="entry name" value="Fur_C"/>
</dbReference>
<evidence type="ECO:0000256" key="5">
    <source>
        <dbReference type="ARBA" id="ARBA00023125"/>
    </source>
</evidence>
<dbReference type="PANTHER" id="PTHR33202:SF7">
    <property type="entry name" value="FERRIC UPTAKE REGULATION PROTEIN"/>
    <property type="match status" value="1"/>
</dbReference>
<dbReference type="GO" id="GO:0000976">
    <property type="term" value="F:transcription cis-regulatory region binding"/>
    <property type="evidence" value="ECO:0007669"/>
    <property type="project" value="TreeGrafter"/>
</dbReference>
<dbReference type="GO" id="GO:0008270">
    <property type="term" value="F:zinc ion binding"/>
    <property type="evidence" value="ECO:0007669"/>
    <property type="project" value="TreeGrafter"/>
</dbReference>
<evidence type="ECO:0000256" key="3">
    <source>
        <dbReference type="ARBA" id="ARBA00022833"/>
    </source>
</evidence>
<name>A0A6J6TPG7_9ZZZZ</name>
<dbReference type="EMBL" id="CAEZYQ010000013">
    <property type="protein sequence ID" value="CAB4749320.1"/>
    <property type="molecule type" value="Genomic_DNA"/>
</dbReference>
<dbReference type="AlphaFoldDB" id="A0A6J6TPG7"/>
<keyword evidence="4" id="KW-0805">Transcription regulation</keyword>
<keyword evidence="6" id="KW-0804">Transcription</keyword>
<dbReference type="CDD" id="cd07153">
    <property type="entry name" value="Fur_like"/>
    <property type="match status" value="1"/>
</dbReference>
<dbReference type="GO" id="GO:0003700">
    <property type="term" value="F:DNA-binding transcription factor activity"/>
    <property type="evidence" value="ECO:0007669"/>
    <property type="project" value="InterPro"/>
</dbReference>
<dbReference type="Gene3D" id="3.30.1490.190">
    <property type="match status" value="1"/>
</dbReference>
<dbReference type="SUPFAM" id="SSF46785">
    <property type="entry name" value="Winged helix' DNA-binding domain"/>
    <property type="match status" value="1"/>
</dbReference>
<dbReference type="InterPro" id="IPR036390">
    <property type="entry name" value="WH_DNA-bd_sf"/>
</dbReference>